<feature type="signal peptide" evidence="1">
    <location>
        <begin position="1"/>
        <end position="22"/>
    </location>
</feature>
<gene>
    <name evidence="2" type="ORF">E2C01_092618</name>
</gene>
<keyword evidence="1" id="KW-0732">Signal</keyword>
<organism evidence="2 3">
    <name type="scientific">Portunus trituberculatus</name>
    <name type="common">Swimming crab</name>
    <name type="synonym">Neptunus trituberculatus</name>
    <dbReference type="NCBI Taxonomy" id="210409"/>
    <lineage>
        <taxon>Eukaryota</taxon>
        <taxon>Metazoa</taxon>
        <taxon>Ecdysozoa</taxon>
        <taxon>Arthropoda</taxon>
        <taxon>Crustacea</taxon>
        <taxon>Multicrustacea</taxon>
        <taxon>Malacostraca</taxon>
        <taxon>Eumalacostraca</taxon>
        <taxon>Eucarida</taxon>
        <taxon>Decapoda</taxon>
        <taxon>Pleocyemata</taxon>
        <taxon>Brachyura</taxon>
        <taxon>Eubrachyura</taxon>
        <taxon>Portunoidea</taxon>
        <taxon>Portunidae</taxon>
        <taxon>Portuninae</taxon>
        <taxon>Portunus</taxon>
    </lineage>
</organism>
<evidence type="ECO:0000313" key="2">
    <source>
        <dbReference type="EMBL" id="MPC97308.1"/>
    </source>
</evidence>
<evidence type="ECO:0000313" key="3">
    <source>
        <dbReference type="Proteomes" id="UP000324222"/>
    </source>
</evidence>
<protein>
    <submittedName>
        <fullName evidence="2">Uncharacterized protein</fullName>
    </submittedName>
</protein>
<evidence type="ECO:0000256" key="1">
    <source>
        <dbReference type="SAM" id="SignalP"/>
    </source>
</evidence>
<reference evidence="2 3" key="1">
    <citation type="submission" date="2019-05" db="EMBL/GenBank/DDBJ databases">
        <title>Another draft genome of Portunus trituberculatus and its Hox gene families provides insights of decapod evolution.</title>
        <authorList>
            <person name="Jeong J.-H."/>
            <person name="Song I."/>
            <person name="Kim S."/>
            <person name="Choi T."/>
            <person name="Kim D."/>
            <person name="Ryu S."/>
            <person name="Kim W."/>
        </authorList>
    </citation>
    <scope>NUCLEOTIDE SEQUENCE [LARGE SCALE GENOMIC DNA]</scope>
    <source>
        <tissue evidence="2">Muscle</tissue>
    </source>
</reference>
<dbReference type="AlphaFoldDB" id="A0A5B7JWC6"/>
<proteinExistence type="predicted"/>
<dbReference type="EMBL" id="VSRR010109368">
    <property type="protein sequence ID" value="MPC97308.1"/>
    <property type="molecule type" value="Genomic_DNA"/>
</dbReference>
<name>A0A5B7JWC6_PORTR</name>
<keyword evidence="3" id="KW-1185">Reference proteome</keyword>
<feature type="chain" id="PRO_5022837931" evidence="1">
    <location>
        <begin position="23"/>
        <end position="154"/>
    </location>
</feature>
<comment type="caution">
    <text evidence="2">The sequence shown here is derived from an EMBL/GenBank/DDBJ whole genome shotgun (WGS) entry which is preliminary data.</text>
</comment>
<sequence>MAISFTAIVVVGCVVICGGVMGSPDNRDAPDTLHHHPGHTSHIEGHVMSSPEGTLFMRNAELGRNDLYKGVTRASIHNGMGVANGMDTGHREAIHSVVLEGKFGEHITKKINETFEYLIEFTYNVTVLEVSKTDSIELSVHLRASLCCHINFTC</sequence>
<accession>A0A5B7JWC6</accession>
<dbReference type="OrthoDB" id="416618at2759"/>
<dbReference type="Proteomes" id="UP000324222">
    <property type="component" value="Unassembled WGS sequence"/>
</dbReference>